<reference evidence="1 2" key="1">
    <citation type="journal article" date="2017" name="Nature">
        <title>The Apostasia genome and the evolution of orchids.</title>
        <authorList>
            <person name="Zhang G.Q."/>
            <person name="Liu K.W."/>
            <person name="Li Z."/>
            <person name="Lohaus R."/>
            <person name="Hsiao Y.Y."/>
            <person name="Niu S.C."/>
            <person name="Wang J.Y."/>
            <person name="Lin Y.C."/>
            <person name="Xu Q."/>
            <person name="Chen L.J."/>
            <person name="Yoshida K."/>
            <person name="Fujiwara S."/>
            <person name="Wang Z.W."/>
            <person name="Zhang Y.Q."/>
            <person name="Mitsuda N."/>
            <person name="Wang M."/>
            <person name="Liu G.H."/>
            <person name="Pecoraro L."/>
            <person name="Huang H.X."/>
            <person name="Xiao X.J."/>
            <person name="Lin M."/>
            <person name="Wu X.Y."/>
            <person name="Wu W.L."/>
            <person name="Chen Y.Y."/>
            <person name="Chang S.B."/>
            <person name="Sakamoto S."/>
            <person name="Ohme-Takagi M."/>
            <person name="Yagi M."/>
            <person name="Zeng S.J."/>
            <person name="Shen C.Y."/>
            <person name="Yeh C.M."/>
            <person name="Luo Y.B."/>
            <person name="Tsai W.C."/>
            <person name="Van de Peer Y."/>
            <person name="Liu Z.J."/>
        </authorList>
    </citation>
    <scope>NUCLEOTIDE SEQUENCE [LARGE SCALE GENOMIC DNA]</scope>
    <source>
        <strain evidence="2">cv. Shenzhen</strain>
        <tissue evidence="1">Stem</tissue>
    </source>
</reference>
<dbReference type="AlphaFoldDB" id="A0A2I0A1V7"/>
<keyword evidence="2" id="KW-1185">Reference proteome</keyword>
<evidence type="ECO:0000313" key="2">
    <source>
        <dbReference type="Proteomes" id="UP000236161"/>
    </source>
</evidence>
<evidence type="ECO:0000313" key="1">
    <source>
        <dbReference type="EMBL" id="PKA49503.1"/>
    </source>
</evidence>
<protein>
    <submittedName>
        <fullName evidence="1">Uncharacterized protein</fullName>
    </submittedName>
</protein>
<dbReference type="EMBL" id="KZ452037">
    <property type="protein sequence ID" value="PKA49503.1"/>
    <property type="molecule type" value="Genomic_DNA"/>
</dbReference>
<name>A0A2I0A1V7_9ASPA</name>
<accession>A0A2I0A1V7</accession>
<organism evidence="1 2">
    <name type="scientific">Apostasia shenzhenica</name>
    <dbReference type="NCBI Taxonomy" id="1088818"/>
    <lineage>
        <taxon>Eukaryota</taxon>
        <taxon>Viridiplantae</taxon>
        <taxon>Streptophyta</taxon>
        <taxon>Embryophyta</taxon>
        <taxon>Tracheophyta</taxon>
        <taxon>Spermatophyta</taxon>
        <taxon>Magnoliopsida</taxon>
        <taxon>Liliopsida</taxon>
        <taxon>Asparagales</taxon>
        <taxon>Orchidaceae</taxon>
        <taxon>Apostasioideae</taxon>
        <taxon>Apostasia</taxon>
    </lineage>
</organism>
<proteinExistence type="predicted"/>
<gene>
    <name evidence="1" type="ORF">AXF42_Ash004043</name>
</gene>
<dbReference type="Proteomes" id="UP000236161">
    <property type="component" value="Unassembled WGS sequence"/>
</dbReference>
<sequence>MQICKGRLELSGHISKIGCSKLLFDKAKDQMCVGKLGLLQNRTSRGHYVGNME</sequence>